<accession>A0A9P0MX16</accession>
<protein>
    <submittedName>
        <fullName evidence="2">Uncharacterized protein</fullName>
    </submittedName>
</protein>
<reference evidence="2" key="1">
    <citation type="submission" date="2022-01" db="EMBL/GenBank/DDBJ databases">
        <authorList>
            <person name="King R."/>
        </authorList>
    </citation>
    <scope>NUCLEOTIDE SEQUENCE</scope>
</reference>
<gene>
    <name evidence="2" type="ORF">NEZAVI_LOCUS13774</name>
</gene>
<dbReference type="AlphaFoldDB" id="A0A9P0MX16"/>
<dbReference type="EMBL" id="OV725082">
    <property type="protein sequence ID" value="CAH1405597.1"/>
    <property type="molecule type" value="Genomic_DNA"/>
</dbReference>
<evidence type="ECO:0000256" key="1">
    <source>
        <dbReference type="SAM" id="MobiDB-lite"/>
    </source>
</evidence>
<sequence length="72" mass="7889">MASVQGILEYQKDPEEDFYAILGCDENSTRCTSSLPDCRLIVGAISNAPKSNPNGIKTDEDRNKPNNADSNR</sequence>
<proteinExistence type="predicted"/>
<evidence type="ECO:0000313" key="2">
    <source>
        <dbReference type="EMBL" id="CAH1405597.1"/>
    </source>
</evidence>
<dbReference type="Proteomes" id="UP001152798">
    <property type="component" value="Chromosome 6"/>
</dbReference>
<feature type="region of interest" description="Disordered" evidence="1">
    <location>
        <begin position="46"/>
        <end position="72"/>
    </location>
</feature>
<name>A0A9P0MX16_NEZVI</name>
<organism evidence="2 3">
    <name type="scientific">Nezara viridula</name>
    <name type="common">Southern green stink bug</name>
    <name type="synonym">Cimex viridulus</name>
    <dbReference type="NCBI Taxonomy" id="85310"/>
    <lineage>
        <taxon>Eukaryota</taxon>
        <taxon>Metazoa</taxon>
        <taxon>Ecdysozoa</taxon>
        <taxon>Arthropoda</taxon>
        <taxon>Hexapoda</taxon>
        <taxon>Insecta</taxon>
        <taxon>Pterygota</taxon>
        <taxon>Neoptera</taxon>
        <taxon>Paraneoptera</taxon>
        <taxon>Hemiptera</taxon>
        <taxon>Heteroptera</taxon>
        <taxon>Panheteroptera</taxon>
        <taxon>Pentatomomorpha</taxon>
        <taxon>Pentatomoidea</taxon>
        <taxon>Pentatomidae</taxon>
        <taxon>Pentatominae</taxon>
        <taxon>Nezara</taxon>
    </lineage>
</organism>
<keyword evidence="3" id="KW-1185">Reference proteome</keyword>
<evidence type="ECO:0000313" key="3">
    <source>
        <dbReference type="Proteomes" id="UP001152798"/>
    </source>
</evidence>
<dbReference type="OrthoDB" id="8068006at2759"/>